<evidence type="ECO:0000313" key="8">
    <source>
        <dbReference type="Proteomes" id="UP000282460"/>
    </source>
</evidence>
<evidence type="ECO:0000256" key="2">
    <source>
        <dbReference type="ARBA" id="ARBA00022771"/>
    </source>
</evidence>
<organism evidence="7 8">
    <name type="scientific">Mycetocola zhadangensis</name>
    <dbReference type="NCBI Taxonomy" id="1164595"/>
    <lineage>
        <taxon>Bacteria</taxon>
        <taxon>Bacillati</taxon>
        <taxon>Actinomycetota</taxon>
        <taxon>Actinomycetes</taxon>
        <taxon>Micrococcales</taxon>
        <taxon>Microbacteriaceae</taxon>
        <taxon>Mycetocola</taxon>
    </lineage>
</organism>
<evidence type="ECO:0000259" key="6">
    <source>
        <dbReference type="Pfam" id="PF01258"/>
    </source>
</evidence>
<reference evidence="7 8" key="1">
    <citation type="submission" date="2018-10" db="EMBL/GenBank/DDBJ databases">
        <authorList>
            <person name="Li J."/>
        </authorList>
    </citation>
    <scope>NUCLEOTIDE SEQUENCE [LARGE SCALE GENOMIC DNA]</scope>
    <source>
        <strain evidence="7 8">ZD1-4</strain>
    </source>
</reference>
<gene>
    <name evidence="7" type="ORF">D9V28_07455</name>
</gene>
<dbReference type="InterPro" id="IPR037187">
    <property type="entry name" value="DnaK_N"/>
</dbReference>
<accession>A0A3L7J3Q3</accession>
<dbReference type="Proteomes" id="UP000282460">
    <property type="component" value="Unassembled WGS sequence"/>
</dbReference>
<dbReference type="PANTHER" id="PTHR33823:SF4">
    <property type="entry name" value="GENERAL STRESS PROTEIN 16O"/>
    <property type="match status" value="1"/>
</dbReference>
<dbReference type="PROSITE" id="PS01102">
    <property type="entry name" value="ZF_DKSA_1"/>
    <property type="match status" value="1"/>
</dbReference>
<proteinExistence type="predicted"/>
<evidence type="ECO:0000256" key="4">
    <source>
        <dbReference type="PROSITE-ProRule" id="PRU00510"/>
    </source>
</evidence>
<evidence type="ECO:0000256" key="1">
    <source>
        <dbReference type="ARBA" id="ARBA00022723"/>
    </source>
</evidence>
<keyword evidence="8" id="KW-1185">Reference proteome</keyword>
<feature type="region of interest" description="Disordered" evidence="5">
    <location>
        <begin position="38"/>
        <end position="64"/>
    </location>
</feature>
<comment type="caution">
    <text evidence="7">The sequence shown here is derived from an EMBL/GenBank/DDBJ whole genome shotgun (WGS) entry which is preliminary data.</text>
</comment>
<evidence type="ECO:0000313" key="7">
    <source>
        <dbReference type="EMBL" id="RLQ84071.1"/>
    </source>
</evidence>
<feature type="domain" description="Zinc finger DksA/TraR C4-type" evidence="6">
    <location>
        <begin position="89"/>
        <end position="123"/>
    </location>
</feature>
<dbReference type="SUPFAM" id="SSF109635">
    <property type="entry name" value="DnaK suppressor protein DksA, alpha-hairpin domain"/>
    <property type="match status" value="1"/>
</dbReference>
<dbReference type="SUPFAM" id="SSF57716">
    <property type="entry name" value="Glucocorticoid receptor-like (DNA-binding domain)"/>
    <property type="match status" value="1"/>
</dbReference>
<dbReference type="PROSITE" id="PS51128">
    <property type="entry name" value="ZF_DKSA_2"/>
    <property type="match status" value="1"/>
</dbReference>
<protein>
    <submittedName>
        <fullName evidence="7">TraR/DksA family transcriptional regulator</fullName>
    </submittedName>
</protein>
<dbReference type="Pfam" id="PF01258">
    <property type="entry name" value="zf-dskA_traR"/>
    <property type="match status" value="1"/>
</dbReference>
<dbReference type="RefSeq" id="WP_121659115.1">
    <property type="nucleotide sequence ID" value="NZ_BMEK01000002.1"/>
</dbReference>
<dbReference type="Gene3D" id="1.20.120.910">
    <property type="entry name" value="DksA, coiled-coil domain"/>
    <property type="match status" value="1"/>
</dbReference>
<dbReference type="InterPro" id="IPR020460">
    <property type="entry name" value="Znf_C4-type_bac"/>
</dbReference>
<sequence length="126" mass="13964">MEQKPLASSTLRHFHGILDAQRAELVAQQAHVASSLAEVREARDGEQDDEHDPEGPTLTTEWSRLTGLQDDAVRQLKEIDKALGRIADRSYGFCSRCGQPIARARLEARPVAELCIECARLAETGR</sequence>
<dbReference type="AlphaFoldDB" id="A0A3L7J3Q3"/>
<dbReference type="EMBL" id="RCWJ01000002">
    <property type="protein sequence ID" value="RLQ84071.1"/>
    <property type="molecule type" value="Genomic_DNA"/>
</dbReference>
<dbReference type="InterPro" id="IPR000962">
    <property type="entry name" value="Znf_DskA_TraR"/>
</dbReference>
<dbReference type="InterPro" id="IPR020458">
    <property type="entry name" value="Znf_DskA_TraR_CS"/>
</dbReference>
<keyword evidence="1" id="KW-0479">Metal-binding</keyword>
<dbReference type="PRINTS" id="PR00618">
    <property type="entry name" value="DKSAZNFINGER"/>
</dbReference>
<evidence type="ECO:0000256" key="5">
    <source>
        <dbReference type="SAM" id="MobiDB-lite"/>
    </source>
</evidence>
<feature type="zinc finger region" description="dksA C4-type" evidence="4">
    <location>
        <begin position="94"/>
        <end position="118"/>
    </location>
</feature>
<dbReference type="OrthoDB" id="1121111at2"/>
<keyword evidence="2" id="KW-0863">Zinc-finger</keyword>
<name>A0A3L7J3Q3_9MICO</name>
<dbReference type="GO" id="GO:0008270">
    <property type="term" value="F:zinc ion binding"/>
    <property type="evidence" value="ECO:0007669"/>
    <property type="project" value="UniProtKB-KW"/>
</dbReference>
<dbReference type="PANTHER" id="PTHR33823">
    <property type="entry name" value="RNA POLYMERASE-BINDING TRANSCRIPTION FACTOR DKSA-RELATED"/>
    <property type="match status" value="1"/>
</dbReference>
<evidence type="ECO:0000256" key="3">
    <source>
        <dbReference type="ARBA" id="ARBA00022833"/>
    </source>
</evidence>
<keyword evidence="3" id="KW-0862">Zinc</keyword>